<gene>
    <name evidence="1" type="ORF">CDAR_495881</name>
</gene>
<proteinExistence type="predicted"/>
<accession>A0AAV4PZ03</accession>
<sequence length="91" mass="10588">MCYYEIEIYKSFGFVTIAAHTALHQLFEYSRCPTAQLDNQNWISYNPLKIFALTKTLQWNQKWHSNITEAMIVTVCAKAEDVFIPQVAIIN</sequence>
<evidence type="ECO:0000313" key="2">
    <source>
        <dbReference type="Proteomes" id="UP001054837"/>
    </source>
</evidence>
<reference evidence="1 2" key="1">
    <citation type="submission" date="2021-06" db="EMBL/GenBank/DDBJ databases">
        <title>Caerostris darwini draft genome.</title>
        <authorList>
            <person name="Kono N."/>
            <person name="Arakawa K."/>
        </authorList>
    </citation>
    <scope>NUCLEOTIDE SEQUENCE [LARGE SCALE GENOMIC DNA]</scope>
</reference>
<dbReference type="Proteomes" id="UP001054837">
    <property type="component" value="Unassembled WGS sequence"/>
</dbReference>
<protein>
    <submittedName>
        <fullName evidence="1">Uncharacterized protein</fullName>
    </submittedName>
</protein>
<name>A0AAV4PZ03_9ARAC</name>
<evidence type="ECO:0000313" key="1">
    <source>
        <dbReference type="EMBL" id="GIY01536.1"/>
    </source>
</evidence>
<keyword evidence="2" id="KW-1185">Reference proteome</keyword>
<dbReference type="EMBL" id="BPLQ01003586">
    <property type="protein sequence ID" value="GIY01536.1"/>
    <property type="molecule type" value="Genomic_DNA"/>
</dbReference>
<comment type="caution">
    <text evidence="1">The sequence shown here is derived from an EMBL/GenBank/DDBJ whole genome shotgun (WGS) entry which is preliminary data.</text>
</comment>
<organism evidence="1 2">
    <name type="scientific">Caerostris darwini</name>
    <dbReference type="NCBI Taxonomy" id="1538125"/>
    <lineage>
        <taxon>Eukaryota</taxon>
        <taxon>Metazoa</taxon>
        <taxon>Ecdysozoa</taxon>
        <taxon>Arthropoda</taxon>
        <taxon>Chelicerata</taxon>
        <taxon>Arachnida</taxon>
        <taxon>Araneae</taxon>
        <taxon>Araneomorphae</taxon>
        <taxon>Entelegynae</taxon>
        <taxon>Araneoidea</taxon>
        <taxon>Araneidae</taxon>
        <taxon>Caerostris</taxon>
    </lineage>
</organism>
<dbReference type="AlphaFoldDB" id="A0AAV4PZ03"/>